<evidence type="ECO:0000256" key="7">
    <source>
        <dbReference type="SAM" id="Phobius"/>
    </source>
</evidence>
<accession>A0ABX2SY17</accession>
<reference evidence="9 10" key="1">
    <citation type="submission" date="2020-07" db="EMBL/GenBank/DDBJ databases">
        <title>MOT database genomes.</title>
        <authorList>
            <person name="Joseph S."/>
            <person name="Aduse-Opoku J."/>
            <person name="Hashim A."/>
            <person name="Wade W."/>
            <person name="Curtis M."/>
        </authorList>
    </citation>
    <scope>NUCLEOTIDE SEQUENCE [LARGE SCALE GENOMIC DNA]</scope>
    <source>
        <strain evidence="9 10">CIP 106318</strain>
    </source>
</reference>
<keyword evidence="3 7" id="KW-0812">Transmembrane</keyword>
<dbReference type="Pfam" id="PF00324">
    <property type="entry name" value="AA_permease"/>
    <property type="match status" value="1"/>
</dbReference>
<keyword evidence="6 7" id="KW-0472">Membrane</keyword>
<evidence type="ECO:0000313" key="10">
    <source>
        <dbReference type="Proteomes" id="UP000531840"/>
    </source>
</evidence>
<dbReference type="Proteomes" id="UP000531840">
    <property type="component" value="Unassembled WGS sequence"/>
</dbReference>
<comment type="subcellular location">
    <subcellularLocation>
        <location evidence="1">Membrane</location>
        <topology evidence="1">Multi-pass membrane protein</topology>
    </subcellularLocation>
</comment>
<comment type="caution">
    <text evidence="9">The sequence shown here is derived from an EMBL/GenBank/DDBJ whole genome shotgun (WGS) entry which is preliminary data.</text>
</comment>
<evidence type="ECO:0000256" key="1">
    <source>
        <dbReference type="ARBA" id="ARBA00004141"/>
    </source>
</evidence>
<feature type="transmembrane region" description="Helical" evidence="7">
    <location>
        <begin position="240"/>
        <end position="261"/>
    </location>
</feature>
<feature type="transmembrane region" description="Helical" evidence="7">
    <location>
        <begin position="153"/>
        <end position="179"/>
    </location>
</feature>
<sequence>MSKTKMQRNLKARHISMMAIGGAIGTGLFMASGVLVAQAGSYKSILAYLLIGVFIYFLMSSLGEMASFYPVSGSVSSYSERFVDSSLGFAVGWLYWFMWVLVTGIDIITLAKVLQFWEFFQNYSTLSICLFFLILLFIVNISSVKIFGEVEYWLTIIKVLVVIFFLLAGTALIFGIIGAKTYGMNTFIDNSNVEGAQGFLGFFAVLSTAAFSFGGTESVVIAAGESNEPEKTMPKAVNQVFWRILIFYIATMFIISAVISVNDPRLLDTSNILASPFTIVFENAGYLLAASVMNAVICTSVLSAGNSGIYFASRQLYSLSTRSYAPKIFSKLSTSSSPQYAVIFSAFVVIVSFLFEKYSPKGYYTLLSIVGILVVCIWIIAIFSQIRLRKSIKAQNKDISTVLPYKAKFGIIGSYIALLGFILLVVLQIYSDLKSGGILKAFYDSLPILLILVLWLGHKIVYKTNYLKLNEIDLDKFKK</sequence>
<organism evidence="9 10">
    <name type="scientific">Gemelliphila palaticanis</name>
    <dbReference type="NCBI Taxonomy" id="81950"/>
    <lineage>
        <taxon>Bacteria</taxon>
        <taxon>Bacillati</taxon>
        <taxon>Bacillota</taxon>
        <taxon>Bacilli</taxon>
        <taxon>Bacillales</taxon>
        <taxon>Gemellaceae</taxon>
        <taxon>Gemelliphila</taxon>
    </lineage>
</organism>
<feature type="transmembrane region" description="Helical" evidence="7">
    <location>
        <begin position="337"/>
        <end position="355"/>
    </location>
</feature>
<dbReference type="InterPro" id="IPR050524">
    <property type="entry name" value="APC_YAT"/>
</dbReference>
<feature type="transmembrane region" description="Helical" evidence="7">
    <location>
        <begin position="409"/>
        <end position="430"/>
    </location>
</feature>
<evidence type="ECO:0000313" key="9">
    <source>
        <dbReference type="EMBL" id="NYS47085.1"/>
    </source>
</evidence>
<protein>
    <submittedName>
        <fullName evidence="9">Amino acid permease</fullName>
    </submittedName>
</protein>
<dbReference type="PANTHER" id="PTHR43341">
    <property type="entry name" value="AMINO ACID PERMEASE"/>
    <property type="match status" value="1"/>
</dbReference>
<keyword evidence="2" id="KW-0813">Transport</keyword>
<feature type="transmembrane region" description="Helical" evidence="7">
    <location>
        <begin position="87"/>
        <end position="111"/>
    </location>
</feature>
<dbReference type="InterPro" id="IPR004841">
    <property type="entry name" value="AA-permease/SLC12A_dom"/>
</dbReference>
<keyword evidence="10" id="KW-1185">Reference proteome</keyword>
<feature type="transmembrane region" description="Helical" evidence="7">
    <location>
        <begin position="123"/>
        <end position="141"/>
    </location>
</feature>
<evidence type="ECO:0000256" key="3">
    <source>
        <dbReference type="ARBA" id="ARBA00022692"/>
    </source>
</evidence>
<evidence type="ECO:0000256" key="6">
    <source>
        <dbReference type="ARBA" id="ARBA00023136"/>
    </source>
</evidence>
<evidence type="ECO:0000259" key="8">
    <source>
        <dbReference type="Pfam" id="PF00324"/>
    </source>
</evidence>
<feature type="transmembrane region" description="Helical" evidence="7">
    <location>
        <begin position="286"/>
        <end position="312"/>
    </location>
</feature>
<dbReference type="PIRSF" id="PIRSF006060">
    <property type="entry name" value="AA_transporter"/>
    <property type="match status" value="1"/>
</dbReference>
<keyword evidence="5 7" id="KW-1133">Transmembrane helix</keyword>
<proteinExistence type="predicted"/>
<feature type="transmembrane region" description="Helical" evidence="7">
    <location>
        <begin position="367"/>
        <end position="388"/>
    </location>
</feature>
<gene>
    <name evidence="9" type="ORF">HZY85_02610</name>
</gene>
<evidence type="ECO:0000256" key="4">
    <source>
        <dbReference type="ARBA" id="ARBA00022970"/>
    </source>
</evidence>
<name>A0ABX2SY17_9BACL</name>
<dbReference type="EMBL" id="JACBYF010000003">
    <property type="protein sequence ID" value="NYS47085.1"/>
    <property type="molecule type" value="Genomic_DNA"/>
</dbReference>
<dbReference type="PANTHER" id="PTHR43341:SF1">
    <property type="entry name" value="GENERAL AMINO-ACID PERMEASE GAP1"/>
    <property type="match status" value="1"/>
</dbReference>
<evidence type="ECO:0000256" key="5">
    <source>
        <dbReference type="ARBA" id="ARBA00022989"/>
    </source>
</evidence>
<evidence type="ECO:0000256" key="2">
    <source>
        <dbReference type="ARBA" id="ARBA00022448"/>
    </source>
</evidence>
<dbReference type="Gene3D" id="1.20.1740.10">
    <property type="entry name" value="Amino acid/polyamine transporter I"/>
    <property type="match status" value="1"/>
</dbReference>
<feature type="domain" description="Amino acid permease/ SLC12A" evidence="8">
    <location>
        <begin position="14"/>
        <end position="469"/>
    </location>
</feature>
<feature type="transmembrane region" description="Helical" evidence="7">
    <location>
        <begin position="442"/>
        <end position="462"/>
    </location>
</feature>
<keyword evidence="4" id="KW-0029">Amino-acid transport</keyword>
<dbReference type="RefSeq" id="WP_179940577.1">
    <property type="nucleotide sequence ID" value="NZ_JACBYF010000003.1"/>
</dbReference>
<feature type="transmembrane region" description="Helical" evidence="7">
    <location>
        <begin position="47"/>
        <end position="66"/>
    </location>
</feature>